<geneLocation type="plasmid" evidence="1">
    <name>pK234_rmpA2</name>
</geneLocation>
<keyword evidence="1" id="KW-0614">Plasmid</keyword>
<reference evidence="1" key="1">
    <citation type="submission" date="2018-12" db="EMBL/GenBank/DDBJ databases">
        <authorList>
            <person name="Liu L."/>
        </authorList>
    </citation>
    <scope>NUCLEOTIDE SEQUENCE</scope>
    <source>
        <strain evidence="1">K234</strain>
        <plasmid evidence="1">pK234_rmpA2</plasmid>
    </source>
</reference>
<organism evidence="1">
    <name type="scientific">Klebsiella pneumoniae</name>
    <dbReference type="NCBI Taxonomy" id="573"/>
    <lineage>
        <taxon>Bacteria</taxon>
        <taxon>Pseudomonadati</taxon>
        <taxon>Pseudomonadota</taxon>
        <taxon>Gammaproteobacteria</taxon>
        <taxon>Enterobacterales</taxon>
        <taxon>Enterobacteriaceae</taxon>
        <taxon>Klebsiella/Raoultella group</taxon>
        <taxon>Klebsiella</taxon>
        <taxon>Klebsiella pneumoniae complex</taxon>
    </lineage>
</organism>
<name>A0A6G9HY29_KLEPN</name>
<accession>A0A6G9HY29</accession>
<dbReference type="AlphaFoldDB" id="A0A6G9HY29"/>
<protein>
    <submittedName>
        <fullName evidence="1">Uncharacterized protein</fullName>
    </submittedName>
</protein>
<proteinExistence type="predicted"/>
<dbReference type="EMBL" id="MK347236">
    <property type="protein sequence ID" value="QIQ15964.1"/>
    <property type="molecule type" value="Genomic_DNA"/>
</dbReference>
<evidence type="ECO:0000313" key="1">
    <source>
        <dbReference type="EMBL" id="QIQ15964.1"/>
    </source>
</evidence>
<sequence>MHVQKHWLFSKTVNEVPRTGKRSNLINFLFCLDLKKNNVTILVIKTVQCAPGDRLEIKG</sequence>